<dbReference type="Proteomes" id="UP000198561">
    <property type="component" value="Unassembled WGS sequence"/>
</dbReference>
<gene>
    <name evidence="3" type="ORF">SAMN05421593_1247</name>
</gene>
<dbReference type="EMBL" id="FNWQ01000001">
    <property type="protein sequence ID" value="SEH30002.1"/>
    <property type="molecule type" value="Genomic_DNA"/>
</dbReference>
<dbReference type="SUPFAM" id="SSF56300">
    <property type="entry name" value="Metallo-dependent phosphatases"/>
    <property type="match status" value="1"/>
</dbReference>
<dbReference type="PANTHER" id="PTHR37844">
    <property type="entry name" value="SER/THR PROTEIN PHOSPHATASE SUPERFAMILY (AFU_ORTHOLOGUE AFUA_1G14840)"/>
    <property type="match status" value="1"/>
</dbReference>
<dbReference type="InterPro" id="IPR029052">
    <property type="entry name" value="Metallo-depent_PP-like"/>
</dbReference>
<evidence type="ECO:0000256" key="1">
    <source>
        <dbReference type="SAM" id="Phobius"/>
    </source>
</evidence>
<dbReference type="STRING" id="680127.SAMN05421593_1247"/>
<feature type="domain" description="Calcineurin-like phosphoesterase" evidence="2">
    <location>
        <begin position="32"/>
        <end position="246"/>
    </location>
</feature>
<dbReference type="Gene3D" id="3.60.21.10">
    <property type="match status" value="1"/>
</dbReference>
<evidence type="ECO:0000313" key="4">
    <source>
        <dbReference type="Proteomes" id="UP000198561"/>
    </source>
</evidence>
<name>A0A1H6H400_CHRCI</name>
<organism evidence="3 4">
    <name type="scientific">Chryseobacterium culicis</name>
    <dbReference type="NCBI Taxonomy" id="680127"/>
    <lineage>
        <taxon>Bacteria</taxon>
        <taxon>Pseudomonadati</taxon>
        <taxon>Bacteroidota</taxon>
        <taxon>Flavobacteriia</taxon>
        <taxon>Flavobacteriales</taxon>
        <taxon>Weeksellaceae</taxon>
        <taxon>Chryseobacterium group</taxon>
        <taxon>Chryseobacterium</taxon>
    </lineage>
</organism>
<dbReference type="InterPro" id="IPR004843">
    <property type="entry name" value="Calcineurin-like_PHP"/>
</dbReference>
<feature type="transmembrane region" description="Helical" evidence="1">
    <location>
        <begin position="12"/>
        <end position="32"/>
    </location>
</feature>
<accession>A0A1H6H400</accession>
<dbReference type="AlphaFoldDB" id="A0A1H6H400"/>
<protein>
    <submittedName>
        <fullName evidence="3">Predicted phosphoesterase</fullName>
    </submittedName>
</protein>
<keyword evidence="1" id="KW-1133">Transmembrane helix</keyword>
<dbReference type="GO" id="GO:0016787">
    <property type="term" value="F:hydrolase activity"/>
    <property type="evidence" value="ECO:0007669"/>
    <property type="project" value="InterPro"/>
</dbReference>
<sequence>MIKELVLRDLFFFLLFAILFPLYYLCFLLYIMKIQIISDLHREFGNTELCFDHSDVVVLAGDVNLGTRGIEWIKEAIPNKPVMYVLGNHEYYKGSYPKTLHKIKEAALNSNIHVLENSFVDIDGIRFHGATLWTDFSIFGNPVQYGMLCQPKMNDYKMIRRDPSYSKMRTLDTFKIHQLSKQWLKESLEISKGLKNVVVTHHAPSIESVPEQYKEDPLTAAYASDLEDIIAEYQPLYWIHGHIHTPCRYKIGETEIICNPHGYIDEKYNGYDKELMIVV</sequence>
<proteinExistence type="predicted"/>
<reference evidence="3 4" key="1">
    <citation type="submission" date="2016-10" db="EMBL/GenBank/DDBJ databases">
        <authorList>
            <person name="de Groot N.N."/>
        </authorList>
    </citation>
    <scope>NUCLEOTIDE SEQUENCE [LARGE SCALE GENOMIC DNA]</scope>
    <source>
        <strain evidence="3 4">DSM 23031</strain>
    </source>
</reference>
<dbReference type="PANTHER" id="PTHR37844:SF2">
    <property type="entry name" value="SER_THR PROTEIN PHOSPHATASE SUPERFAMILY (AFU_ORTHOLOGUE AFUA_1G14840)"/>
    <property type="match status" value="1"/>
</dbReference>
<keyword evidence="1" id="KW-0472">Membrane</keyword>
<keyword evidence="1" id="KW-0812">Transmembrane</keyword>
<dbReference type="Pfam" id="PF00149">
    <property type="entry name" value="Metallophos"/>
    <property type="match status" value="1"/>
</dbReference>
<evidence type="ECO:0000259" key="2">
    <source>
        <dbReference type="Pfam" id="PF00149"/>
    </source>
</evidence>
<evidence type="ECO:0000313" key="3">
    <source>
        <dbReference type="EMBL" id="SEH30002.1"/>
    </source>
</evidence>